<feature type="region of interest" description="Disordered" evidence="1">
    <location>
        <begin position="493"/>
        <end position="558"/>
    </location>
</feature>
<organism evidence="2">
    <name type="scientific">Penicillium chrysogenum</name>
    <name type="common">Penicillium notatum</name>
    <dbReference type="NCBI Taxonomy" id="5076"/>
    <lineage>
        <taxon>Eukaryota</taxon>
        <taxon>Fungi</taxon>
        <taxon>Dikarya</taxon>
        <taxon>Ascomycota</taxon>
        <taxon>Pezizomycotina</taxon>
        <taxon>Eurotiomycetes</taxon>
        <taxon>Eurotiomycetidae</taxon>
        <taxon>Eurotiales</taxon>
        <taxon>Aspergillaceae</taxon>
        <taxon>Penicillium</taxon>
        <taxon>Penicillium chrysogenum species complex</taxon>
    </lineage>
</organism>
<dbReference type="EMBL" id="CM002799">
    <property type="protein sequence ID" value="KZN87770.1"/>
    <property type="molecule type" value="Genomic_DNA"/>
</dbReference>
<feature type="compositionally biased region" description="Polar residues" evidence="1">
    <location>
        <begin position="74"/>
        <end position="132"/>
    </location>
</feature>
<evidence type="ECO:0000256" key="1">
    <source>
        <dbReference type="SAM" id="MobiDB-lite"/>
    </source>
</evidence>
<feature type="compositionally biased region" description="Basic and acidic residues" evidence="1">
    <location>
        <begin position="493"/>
        <end position="508"/>
    </location>
</feature>
<dbReference type="Proteomes" id="UP000076449">
    <property type="component" value="Chromosome II"/>
</dbReference>
<proteinExistence type="predicted"/>
<reference evidence="2" key="1">
    <citation type="journal article" date="2014" name="Genome Announc.">
        <title>Complete sequencing and chromosome-scale genome assembly of the industrial progenitor strain P2niaD18 from the penicillin producer Penicillium chrysogenum.</title>
        <authorList>
            <person name="Specht T."/>
            <person name="Dahlmann T.A."/>
            <person name="Zadra I."/>
            <person name="Kurnsteiner H."/>
            <person name="Kuck U."/>
        </authorList>
    </citation>
    <scope>NUCLEOTIDE SEQUENCE [LARGE SCALE GENOMIC DNA]</scope>
    <source>
        <strain evidence="2">P2niaD18</strain>
    </source>
</reference>
<evidence type="ECO:0000313" key="2">
    <source>
        <dbReference type="EMBL" id="KZN87770.1"/>
    </source>
</evidence>
<dbReference type="AlphaFoldDB" id="A0A167T0Z0"/>
<accession>A0A167T0Z0</accession>
<feature type="region of interest" description="Disordered" evidence="1">
    <location>
        <begin position="165"/>
        <end position="195"/>
    </location>
</feature>
<sequence>MTRKRRSYKRHRWTDEELNLVCYLRYIRQWHFSQIQKANFPLLSRHALGGVYGRLPLEERTRRAIAAAPVIGKSRNTTGRNPQRQAQPAFSNPEQGPSHLNSTNTEIGHAPLTSNGNNSNRYNLRPNRPTTFTERKPRYMVDRVRFPHFFESYSNHLKSYELQDSEYVPPSHTPTPSSSENSHSVNSSQPSETSSLELFGLEARSPELSDYTPSVHSIRSSDTMDSNKFEQIGLSSFYNAIPTLDNANDWSQWNQKVKEFLRTSPVTKDGTIPPLEEEEAQQWSHRQTFYSSMIAAKLTHNAAQRINAFEITRVQSLIEAVKENFKPEGSGTYVNLQRRYMSLTRAKCGSAQTLGAEIRKIHAEKLLLDPACVTSEIERTFFFLHALGPEYESFRDHIFRQMDIVNDRDENGHITKAAPTFDYIENKATEEEHRKGQLSNQPADANALPAFTLSRSLRDKKIIPSSDGKTCRIEINNVPFCVFCQRPYHREPECFKKNPNLRDQEKERRTRRPRPSDAYTDLRKPSKRRASTDHEDDDSEGPRDPKRPTFMATQASKQDINAAFGREVEGNLATFGHIPMGVLSTSVTMPRDS</sequence>
<gene>
    <name evidence="2" type="ORF">EN45_063310</name>
</gene>
<protein>
    <submittedName>
        <fullName evidence="2">Uncharacterized protein</fullName>
    </submittedName>
</protein>
<name>A0A167T0Z0_PENCH</name>
<feature type="compositionally biased region" description="Low complexity" evidence="1">
    <location>
        <begin position="168"/>
        <end position="192"/>
    </location>
</feature>
<feature type="region of interest" description="Disordered" evidence="1">
    <location>
        <begin position="69"/>
        <end position="136"/>
    </location>
</feature>